<dbReference type="GO" id="GO:0005886">
    <property type="term" value="C:plasma membrane"/>
    <property type="evidence" value="ECO:0007669"/>
    <property type="project" value="TreeGrafter"/>
</dbReference>
<dbReference type="InterPro" id="IPR043128">
    <property type="entry name" value="Rev_trsase/Diguanyl_cyclase"/>
</dbReference>
<dbReference type="STRING" id="596152.DesU5LDRAFT_2260"/>
<dbReference type="FunFam" id="3.30.70.270:FF:000001">
    <property type="entry name" value="Diguanylate cyclase domain protein"/>
    <property type="match status" value="1"/>
</dbReference>
<reference evidence="4" key="1">
    <citation type="submission" date="2011-11" db="EMBL/GenBank/DDBJ databases">
        <title>Improved High-Quality Draft sequence of Desulfovibrio sp. U5L.</title>
        <authorList>
            <consortium name="US DOE Joint Genome Institute"/>
            <person name="Lucas S."/>
            <person name="Han J."/>
            <person name="Lapidus A."/>
            <person name="Cheng J.-F."/>
            <person name="Goodwin L."/>
            <person name="Pitluck S."/>
            <person name="Peters L."/>
            <person name="Ovchinnikova G."/>
            <person name="Held B."/>
            <person name="Detter J.C."/>
            <person name="Han C."/>
            <person name="Tapia R."/>
            <person name="Land M."/>
            <person name="Hauser L."/>
            <person name="Kyrpides N."/>
            <person name="Ivanova N."/>
            <person name="Pagani I."/>
            <person name="Gabster J."/>
            <person name="Walker C."/>
            <person name="Stolyar S."/>
            <person name="Stahl D."/>
            <person name="Arkin A."/>
            <person name="Dehal P."/>
            <person name="Hazen T."/>
            <person name="Woyke T."/>
        </authorList>
    </citation>
    <scope>NUCLEOTIDE SEQUENCE [LARGE SCALE GENOMIC DNA]</scope>
    <source>
        <strain evidence="4">U5L</strain>
    </source>
</reference>
<dbReference type="GO" id="GO:0043709">
    <property type="term" value="P:cell adhesion involved in single-species biofilm formation"/>
    <property type="evidence" value="ECO:0007669"/>
    <property type="project" value="TreeGrafter"/>
</dbReference>
<evidence type="ECO:0000313" key="4">
    <source>
        <dbReference type="EMBL" id="EIG53926.1"/>
    </source>
</evidence>
<dbReference type="SMART" id="SM00267">
    <property type="entry name" value="GGDEF"/>
    <property type="match status" value="1"/>
</dbReference>
<dbReference type="NCBIfam" id="TIGR00254">
    <property type="entry name" value="GGDEF"/>
    <property type="match status" value="1"/>
</dbReference>
<dbReference type="HOGENOM" id="CLU_000445_11_5_7"/>
<evidence type="ECO:0000256" key="2">
    <source>
        <dbReference type="ARBA" id="ARBA00034247"/>
    </source>
</evidence>
<dbReference type="GO" id="GO:0052621">
    <property type="term" value="F:diguanylate cyclase activity"/>
    <property type="evidence" value="ECO:0007669"/>
    <property type="project" value="UniProtKB-EC"/>
</dbReference>
<dbReference type="EMBL" id="JH600068">
    <property type="protein sequence ID" value="EIG53926.1"/>
    <property type="molecule type" value="Genomic_DNA"/>
</dbReference>
<gene>
    <name evidence="4" type="ORF">DesU5LDRAFT_2260</name>
</gene>
<feature type="domain" description="GGDEF" evidence="3">
    <location>
        <begin position="125"/>
        <end position="261"/>
    </location>
</feature>
<dbReference type="EC" id="2.7.7.65" evidence="1"/>
<dbReference type="InterPro" id="IPR000160">
    <property type="entry name" value="GGDEF_dom"/>
</dbReference>
<dbReference type="GO" id="GO:1902201">
    <property type="term" value="P:negative regulation of bacterial-type flagellum-dependent cell motility"/>
    <property type="evidence" value="ECO:0007669"/>
    <property type="project" value="TreeGrafter"/>
</dbReference>
<dbReference type="PANTHER" id="PTHR45138:SF9">
    <property type="entry name" value="DIGUANYLATE CYCLASE DGCM-RELATED"/>
    <property type="match status" value="1"/>
</dbReference>
<dbReference type="PROSITE" id="PS50887">
    <property type="entry name" value="GGDEF"/>
    <property type="match status" value="1"/>
</dbReference>
<organism evidence="4">
    <name type="scientific">Desulfovibrio sp. U5L</name>
    <dbReference type="NCBI Taxonomy" id="596152"/>
    <lineage>
        <taxon>Bacteria</taxon>
        <taxon>Pseudomonadati</taxon>
        <taxon>Thermodesulfobacteriota</taxon>
        <taxon>Desulfovibrionia</taxon>
        <taxon>Desulfovibrionales</taxon>
        <taxon>Desulfovibrionaceae</taxon>
        <taxon>Desulfovibrio</taxon>
    </lineage>
</organism>
<accession>I2Q2C0</accession>
<proteinExistence type="predicted"/>
<evidence type="ECO:0000259" key="3">
    <source>
        <dbReference type="PROSITE" id="PS50887"/>
    </source>
</evidence>
<dbReference type="eggNOG" id="COG3706">
    <property type="taxonomic scope" value="Bacteria"/>
</dbReference>
<dbReference type="CDD" id="cd01949">
    <property type="entry name" value="GGDEF"/>
    <property type="match status" value="1"/>
</dbReference>
<protein>
    <recommendedName>
        <fullName evidence="1">diguanylate cyclase</fullName>
        <ecNumber evidence="1">2.7.7.65</ecNumber>
    </recommendedName>
</protein>
<evidence type="ECO:0000256" key="1">
    <source>
        <dbReference type="ARBA" id="ARBA00012528"/>
    </source>
</evidence>
<comment type="catalytic activity">
    <reaction evidence="2">
        <text>2 GTP = 3',3'-c-di-GMP + 2 diphosphate</text>
        <dbReference type="Rhea" id="RHEA:24898"/>
        <dbReference type="ChEBI" id="CHEBI:33019"/>
        <dbReference type="ChEBI" id="CHEBI:37565"/>
        <dbReference type="ChEBI" id="CHEBI:58805"/>
        <dbReference type="EC" id="2.7.7.65"/>
    </reaction>
</comment>
<sequence>MKPDVPPLIDASHEEMLAELETLRGMLAKMEKPDCATDGDGVVIMRLCSGLSLAGWEALCNHQDLRDWLALPLSANPLPYLSRIQETLKELVFLSEHDPLTKLYNRGAFERILSAELIRSSRAGQSLALVLFDLDDFKAVNDTHGHPCGDRVLETIGALLLAEKRTYDTAARVGGEEFALILPSVGLVRAAMVIERIVAAVRSLKIVCDGVDTPLHITISAGLAITKGKMATTLEKLYSLADGALYEAKSGGKDRIVAAPIADLTAPPERTLVRSDEKRFLFTGLTKG</sequence>
<dbReference type="AlphaFoldDB" id="I2Q2C0"/>
<name>I2Q2C0_9BACT</name>
<dbReference type="PANTHER" id="PTHR45138">
    <property type="entry name" value="REGULATORY COMPONENTS OF SENSORY TRANSDUCTION SYSTEM"/>
    <property type="match status" value="1"/>
</dbReference>
<dbReference type="InterPro" id="IPR050469">
    <property type="entry name" value="Diguanylate_Cyclase"/>
</dbReference>
<dbReference type="SUPFAM" id="SSF55073">
    <property type="entry name" value="Nucleotide cyclase"/>
    <property type="match status" value="1"/>
</dbReference>
<dbReference type="OrthoDB" id="9790367at2"/>
<dbReference type="Gene3D" id="3.30.70.270">
    <property type="match status" value="1"/>
</dbReference>
<dbReference type="Pfam" id="PF00990">
    <property type="entry name" value="GGDEF"/>
    <property type="match status" value="1"/>
</dbReference>
<dbReference type="InterPro" id="IPR029787">
    <property type="entry name" value="Nucleotide_cyclase"/>
</dbReference>